<dbReference type="InterPro" id="IPR000571">
    <property type="entry name" value="Znf_CCCH"/>
</dbReference>
<feature type="compositionally biased region" description="Low complexity" evidence="6">
    <location>
        <begin position="433"/>
        <end position="442"/>
    </location>
</feature>
<evidence type="ECO:0000256" key="5">
    <source>
        <dbReference type="PROSITE-ProRule" id="PRU00723"/>
    </source>
</evidence>
<dbReference type="GO" id="GO:0003723">
    <property type="term" value="F:RNA binding"/>
    <property type="evidence" value="ECO:0007669"/>
    <property type="project" value="TreeGrafter"/>
</dbReference>
<feature type="zinc finger region" description="C3H1-type" evidence="5">
    <location>
        <begin position="80"/>
        <end position="107"/>
    </location>
</feature>
<dbReference type="Pfam" id="PF18044">
    <property type="entry name" value="zf-CCCH_4"/>
    <property type="match status" value="1"/>
</dbReference>
<accession>A0A061R1A6</accession>
<protein>
    <submittedName>
        <fullName evidence="8">Muscleblind</fullName>
    </submittedName>
</protein>
<feature type="domain" description="C3H1-type" evidence="7">
    <location>
        <begin position="80"/>
        <end position="107"/>
    </location>
</feature>
<evidence type="ECO:0000256" key="1">
    <source>
        <dbReference type="ARBA" id="ARBA00022723"/>
    </source>
</evidence>
<keyword evidence="3 5" id="KW-0863">Zinc-finger</keyword>
<feature type="region of interest" description="Disordered" evidence="6">
    <location>
        <begin position="461"/>
        <end position="512"/>
    </location>
</feature>
<dbReference type="PANTHER" id="PTHR12675:SF12">
    <property type="entry name" value="PROTEIN MUSCLEBLIND"/>
    <property type="match status" value="1"/>
</dbReference>
<feature type="region of interest" description="Disordered" evidence="6">
    <location>
        <begin position="47"/>
        <end position="77"/>
    </location>
</feature>
<proteinExistence type="predicted"/>
<dbReference type="Pfam" id="PF00642">
    <property type="entry name" value="zf-CCCH"/>
    <property type="match status" value="1"/>
</dbReference>
<evidence type="ECO:0000313" key="8">
    <source>
        <dbReference type="EMBL" id="JAC64524.1"/>
    </source>
</evidence>
<gene>
    <name evidence="8" type="primary">MBNL</name>
    <name evidence="8" type="ORF">TSPGSL018_18145</name>
</gene>
<feature type="zinc finger region" description="C3H1-type" evidence="5">
    <location>
        <begin position="195"/>
        <end position="222"/>
    </location>
</feature>
<evidence type="ECO:0000259" key="7">
    <source>
        <dbReference type="PROSITE" id="PS50103"/>
    </source>
</evidence>
<feature type="domain" description="C3H1-type" evidence="7">
    <location>
        <begin position="157"/>
        <end position="184"/>
    </location>
</feature>
<feature type="domain" description="C3H1-type" evidence="7">
    <location>
        <begin position="195"/>
        <end position="222"/>
    </location>
</feature>
<feature type="zinc finger region" description="C3H1-type" evidence="5">
    <location>
        <begin position="114"/>
        <end position="141"/>
    </location>
</feature>
<feature type="zinc finger region" description="C3H1-type" evidence="5">
    <location>
        <begin position="157"/>
        <end position="184"/>
    </location>
</feature>
<dbReference type="GO" id="GO:0043484">
    <property type="term" value="P:regulation of RNA splicing"/>
    <property type="evidence" value="ECO:0007669"/>
    <property type="project" value="TreeGrafter"/>
</dbReference>
<keyword evidence="4 5" id="KW-0862">Zinc</keyword>
<dbReference type="Pfam" id="PF22628">
    <property type="entry name" value="zf-CCCH_10"/>
    <property type="match status" value="1"/>
</dbReference>
<dbReference type="PANTHER" id="PTHR12675">
    <property type="entry name" value="MUSCLEBLIND-LIKE PROTEIN"/>
    <property type="match status" value="1"/>
</dbReference>
<feature type="compositionally biased region" description="Pro residues" evidence="6">
    <location>
        <begin position="475"/>
        <end position="484"/>
    </location>
</feature>
<name>A0A061R1A6_9CHLO</name>
<keyword evidence="1 5" id="KW-0479">Metal-binding</keyword>
<dbReference type="InterPro" id="IPR041367">
    <property type="entry name" value="Znf-CCCH_4"/>
</dbReference>
<reference evidence="8" key="1">
    <citation type="submission" date="2014-05" db="EMBL/GenBank/DDBJ databases">
        <title>The transcriptome of the halophilic microalga Tetraselmis sp. GSL018 isolated from the Great Salt Lake, Utah.</title>
        <authorList>
            <person name="Jinkerson R.E."/>
            <person name="D'Adamo S."/>
            <person name="Posewitz M.C."/>
        </authorList>
    </citation>
    <scope>NUCLEOTIDE SEQUENCE</scope>
    <source>
        <strain evidence="8">GSL018</strain>
    </source>
</reference>
<evidence type="ECO:0000256" key="2">
    <source>
        <dbReference type="ARBA" id="ARBA00022737"/>
    </source>
</evidence>
<dbReference type="SMART" id="SM00356">
    <property type="entry name" value="ZnF_C3H1"/>
    <property type="match status" value="4"/>
</dbReference>
<feature type="domain" description="C3H1-type" evidence="7">
    <location>
        <begin position="114"/>
        <end position="141"/>
    </location>
</feature>
<keyword evidence="2" id="KW-0677">Repeat</keyword>
<dbReference type="EMBL" id="GBEZ01022313">
    <property type="protein sequence ID" value="JAC64524.1"/>
    <property type="molecule type" value="Transcribed_RNA"/>
</dbReference>
<dbReference type="Gene3D" id="3.30.1370.210">
    <property type="match status" value="2"/>
</dbReference>
<sequence>MVSSDHLSDAEIRLARANIGERSSSNNSSTSSLGSRNVAAAAVGAAAVSNGTSGTKKHGKRDAAKRQAGSESSNGDSGKLEDVQICFDFTKNACTRGENCRFSHDIATIVSVNSQERGICFDFVRGQCNRGLLCRFSHDLSNLSQQQGSNSSSRTQTKSGAICYDFVKGACSRGSECRYSHDINTIASNFRGSPSSSTEICYDFTRGRCSRGAACRYSHDPKAVCTRTPQNRGPARKDLQTIGLLGSQAAHTTLAAPPPPPLGLQSQQLQHQAMLASHALGSRYADVLGAKLSSSGIPGTGTVCQQHQQEAAAAAYAEAALLRAQSTSQALHSAGVQLGYAYDTPGSGSLAHLGIGSSMSGAMTGSSSASSMQSLLGTSGPAVRGLGAQPAESLGVLDAAGPMGGHARMGPGALSPSRILPSGQQQQPAGLDSSSFLRHSLPSSGHMQLTHAALQAQLAGRDGGLPHRSQRFPHATPPPPPPPLSQRQQLSRQANQPRAHAKSAGDLGGGAYGGDPLRNAALSAANPTGLGAGDDDPDDLDASTCFYAAGPSPLDPPVSQPWALGGGTALNTAEMNQTMLGQLRRIWSRSS</sequence>
<evidence type="ECO:0000256" key="4">
    <source>
        <dbReference type="ARBA" id="ARBA00022833"/>
    </source>
</evidence>
<feature type="region of interest" description="Disordered" evidence="6">
    <location>
        <begin position="398"/>
        <end position="442"/>
    </location>
</feature>
<dbReference type="PROSITE" id="PS50103">
    <property type="entry name" value="ZF_C3H1"/>
    <property type="match status" value="4"/>
</dbReference>
<organism evidence="8">
    <name type="scientific">Tetraselmis sp. GSL018</name>
    <dbReference type="NCBI Taxonomy" id="582737"/>
    <lineage>
        <taxon>Eukaryota</taxon>
        <taxon>Viridiplantae</taxon>
        <taxon>Chlorophyta</taxon>
        <taxon>core chlorophytes</taxon>
        <taxon>Chlorodendrophyceae</taxon>
        <taxon>Chlorodendrales</taxon>
        <taxon>Chlorodendraceae</taxon>
        <taxon>Tetraselmis</taxon>
    </lineage>
</organism>
<evidence type="ECO:0000256" key="6">
    <source>
        <dbReference type="SAM" id="MobiDB-lite"/>
    </source>
</evidence>
<evidence type="ECO:0000256" key="3">
    <source>
        <dbReference type="ARBA" id="ARBA00022771"/>
    </source>
</evidence>
<dbReference type="InterPro" id="IPR054429">
    <property type="entry name" value="Znf-CCCH_Muscleblind-like"/>
</dbReference>
<dbReference type="AlphaFoldDB" id="A0A061R1A6"/>
<dbReference type="GO" id="GO:0008270">
    <property type="term" value="F:zinc ion binding"/>
    <property type="evidence" value="ECO:0007669"/>
    <property type="project" value="UniProtKB-KW"/>
</dbReference>